<dbReference type="InterPro" id="IPR016181">
    <property type="entry name" value="Acyl_CoA_acyltransferase"/>
</dbReference>
<dbReference type="Proteomes" id="UP000548476">
    <property type="component" value="Unassembled WGS sequence"/>
</dbReference>
<dbReference type="Pfam" id="PF00583">
    <property type="entry name" value="Acetyltransf_1"/>
    <property type="match status" value="1"/>
</dbReference>
<dbReference type="AlphaFoldDB" id="A0A841G0N2"/>
<evidence type="ECO:0000259" key="3">
    <source>
        <dbReference type="PROSITE" id="PS51186"/>
    </source>
</evidence>
<name>A0A841G0N2_9ACTN</name>
<dbReference type="InterPro" id="IPR000182">
    <property type="entry name" value="GNAT_dom"/>
</dbReference>
<dbReference type="InterPro" id="IPR050832">
    <property type="entry name" value="Bact_Acetyltransf"/>
</dbReference>
<feature type="domain" description="N-acetyltransferase" evidence="3">
    <location>
        <begin position="153"/>
        <end position="298"/>
    </location>
</feature>
<dbReference type="SUPFAM" id="SSF55729">
    <property type="entry name" value="Acyl-CoA N-acyltransferases (Nat)"/>
    <property type="match status" value="2"/>
</dbReference>
<dbReference type="EMBL" id="JACHGT010000022">
    <property type="protein sequence ID" value="MBB6039488.1"/>
    <property type="molecule type" value="Genomic_DNA"/>
</dbReference>
<dbReference type="GO" id="GO:0016747">
    <property type="term" value="F:acyltransferase activity, transferring groups other than amino-acyl groups"/>
    <property type="evidence" value="ECO:0007669"/>
    <property type="project" value="InterPro"/>
</dbReference>
<evidence type="ECO:0000256" key="2">
    <source>
        <dbReference type="ARBA" id="ARBA00023315"/>
    </source>
</evidence>
<evidence type="ECO:0000256" key="1">
    <source>
        <dbReference type="ARBA" id="ARBA00022679"/>
    </source>
</evidence>
<evidence type="ECO:0000313" key="5">
    <source>
        <dbReference type="Proteomes" id="UP000548476"/>
    </source>
</evidence>
<dbReference type="CDD" id="cd04301">
    <property type="entry name" value="NAT_SF"/>
    <property type="match status" value="1"/>
</dbReference>
<keyword evidence="1 4" id="KW-0808">Transferase</keyword>
<gene>
    <name evidence="4" type="ORF">HNR73_007383</name>
</gene>
<proteinExistence type="predicted"/>
<keyword evidence="2" id="KW-0012">Acyltransferase</keyword>
<comment type="caution">
    <text evidence="4">The sequence shown here is derived from an EMBL/GenBank/DDBJ whole genome shotgun (WGS) entry which is preliminary data.</text>
</comment>
<accession>A0A841G0N2</accession>
<dbReference type="PANTHER" id="PTHR43877">
    <property type="entry name" value="AMINOALKYLPHOSPHONATE N-ACETYLTRANSFERASE-RELATED-RELATED"/>
    <property type="match status" value="1"/>
</dbReference>
<organism evidence="4 5">
    <name type="scientific">Phytomonospora endophytica</name>
    <dbReference type="NCBI Taxonomy" id="714109"/>
    <lineage>
        <taxon>Bacteria</taxon>
        <taxon>Bacillati</taxon>
        <taxon>Actinomycetota</taxon>
        <taxon>Actinomycetes</taxon>
        <taxon>Micromonosporales</taxon>
        <taxon>Micromonosporaceae</taxon>
        <taxon>Phytomonospora</taxon>
    </lineage>
</organism>
<dbReference type="RefSeq" id="WP_184792565.1">
    <property type="nucleotide sequence ID" value="NZ_BONT01000084.1"/>
</dbReference>
<reference evidence="4 5" key="1">
    <citation type="submission" date="2020-08" db="EMBL/GenBank/DDBJ databases">
        <title>Genomic Encyclopedia of Type Strains, Phase IV (KMG-IV): sequencing the most valuable type-strain genomes for metagenomic binning, comparative biology and taxonomic classification.</title>
        <authorList>
            <person name="Goeker M."/>
        </authorList>
    </citation>
    <scope>NUCLEOTIDE SEQUENCE [LARGE SCALE GENOMIC DNA]</scope>
    <source>
        <strain evidence="4 5">YIM 65646</strain>
    </source>
</reference>
<dbReference type="PROSITE" id="PS51186">
    <property type="entry name" value="GNAT"/>
    <property type="match status" value="2"/>
</dbReference>
<keyword evidence="5" id="KW-1185">Reference proteome</keyword>
<evidence type="ECO:0000313" key="4">
    <source>
        <dbReference type="EMBL" id="MBB6039488.1"/>
    </source>
</evidence>
<sequence length="298" mass="31915">MILRKATPTDDGAVLALWTTCYPFQVFTEALIRAREVDSPPAEKRLTLLAEVDGVVEGAAICRVDFESADPGVATLALMVAPDSRRRGIGGALHERALAYLRGLGMTRLIVRTGDDDGMAFATARGMTLSRTERISRVDPRDVPAPPALPDGITLRSMADIADLRPVYELDGAVSLDVPGDTPFQSMPYEEWLRAIVGIPIFDAEASMVAYDGDLPVSLACVESAGTRMFSGLAGTLAGYRGRGLARVVKAHALRRAAAKGITEAFTNNDASNTAMLAVNTRLGYREHTRLRVVTGAI</sequence>
<feature type="domain" description="N-acetyltransferase" evidence="3">
    <location>
        <begin position="1"/>
        <end position="156"/>
    </location>
</feature>
<dbReference type="PANTHER" id="PTHR43877:SF1">
    <property type="entry name" value="ACETYLTRANSFERASE"/>
    <property type="match status" value="1"/>
</dbReference>
<protein>
    <submittedName>
        <fullName evidence="4">GNAT superfamily N-acetyltransferase</fullName>
    </submittedName>
</protein>
<dbReference type="Gene3D" id="3.40.630.30">
    <property type="match status" value="1"/>
</dbReference>